<protein>
    <recommendedName>
        <fullName evidence="7">Glycosyl hydrolase family 13 catalytic domain-containing protein</fullName>
    </recommendedName>
</protein>
<dbReference type="NCBIfam" id="NF006969">
    <property type="entry name" value="PRK09441.1-2"/>
    <property type="match status" value="1"/>
</dbReference>
<evidence type="ECO:0000256" key="6">
    <source>
        <dbReference type="ARBA" id="ARBA00023295"/>
    </source>
</evidence>
<dbReference type="Pfam" id="PF00128">
    <property type="entry name" value="Alpha-amylase"/>
    <property type="match status" value="1"/>
</dbReference>
<evidence type="ECO:0000256" key="4">
    <source>
        <dbReference type="ARBA" id="ARBA00022801"/>
    </source>
</evidence>
<evidence type="ECO:0000256" key="1">
    <source>
        <dbReference type="ARBA" id="ARBA00001913"/>
    </source>
</evidence>
<dbReference type="CDD" id="cd11318">
    <property type="entry name" value="AmyAc_bac_fung_AmyA"/>
    <property type="match status" value="1"/>
</dbReference>
<gene>
    <name evidence="8" type="ORF">M9Y10_004051</name>
</gene>
<dbReference type="EMBL" id="JAPFFF010000010">
    <property type="protein sequence ID" value="KAK8881316.1"/>
    <property type="molecule type" value="Genomic_DNA"/>
</dbReference>
<sequence length="495" mass="56656">MTNKTMMQYFEWYLPDNQLHWKRCDSQVKDLADAGVTMVWLPPAFKGASGGQSVGYDVYDTYDLGEFDQKGSVGTKYGKRDDYLKCVHTYQENGIEVLTDIVLNHRMGADGTEVVKVQEQQQDNRNANVGETTEIEAWTKFDFPGRKDKYSDFHWNASHFSGTDYDEKTKKKGVFQFDGKKWSNDTDLEKGNFDYLMGADVDSDLPVVAEENIKWGKWYMDTVHMDGFRLDAVKHISFEAYRKWIIAMQEHQKEMEQPDKKLFIVGEYFSRDVNALTNYLNATEHSLTLFDVPLHFNFLEAGTSDGKFDMAKIFDNTLLLKDGDYAVTFVDNHDTQPGQALSSFIPQWFKPIAYALILLRAYGTPCVFYGDYYGIPHCNIPPVVGLRRLIKIRQLYAYGEEKCYFDDCNVIGFTRAGDDQHPNSGLAVLVTDSIGGKKRMEVGKKFAKCKFMDAMGRNQSVVEIGDDGWGEFFVDDGSVSVWVPQSVYENIYVNY</sequence>
<proteinExistence type="inferred from homology"/>
<dbReference type="SUPFAM" id="SSF51445">
    <property type="entry name" value="(Trans)glycosidases"/>
    <property type="match status" value="1"/>
</dbReference>
<dbReference type="PIRSF" id="PIRSF001021">
    <property type="entry name" value="Alph-amls_thrmst"/>
    <property type="match status" value="1"/>
</dbReference>
<keyword evidence="3" id="KW-0479">Metal-binding</keyword>
<dbReference type="Gene3D" id="2.40.30.140">
    <property type="match status" value="1"/>
</dbReference>
<keyword evidence="5" id="KW-0119">Carbohydrate metabolism</keyword>
<evidence type="ECO:0000256" key="3">
    <source>
        <dbReference type="ARBA" id="ARBA00022723"/>
    </source>
</evidence>
<accession>A0ABR2JSB5</accession>
<comment type="similarity">
    <text evidence="2">Belongs to the glycosyl hydrolase 13 family.</text>
</comment>
<dbReference type="InterPro" id="IPR006047">
    <property type="entry name" value="GH13_cat_dom"/>
</dbReference>
<keyword evidence="9" id="KW-1185">Reference proteome</keyword>
<dbReference type="Proteomes" id="UP001470230">
    <property type="component" value="Unassembled WGS sequence"/>
</dbReference>
<organism evidence="8 9">
    <name type="scientific">Tritrichomonas musculus</name>
    <dbReference type="NCBI Taxonomy" id="1915356"/>
    <lineage>
        <taxon>Eukaryota</taxon>
        <taxon>Metamonada</taxon>
        <taxon>Parabasalia</taxon>
        <taxon>Tritrichomonadida</taxon>
        <taxon>Tritrichomonadidae</taxon>
        <taxon>Tritrichomonas</taxon>
    </lineage>
</organism>
<feature type="domain" description="Glycosyl hydrolase family 13 catalytic" evidence="7">
    <location>
        <begin position="4"/>
        <end position="393"/>
    </location>
</feature>
<keyword evidence="4" id="KW-0378">Hydrolase</keyword>
<dbReference type="SUPFAM" id="SSF51011">
    <property type="entry name" value="Glycosyl hydrolase domain"/>
    <property type="match status" value="1"/>
</dbReference>
<dbReference type="InterPro" id="IPR017853">
    <property type="entry name" value="GH"/>
</dbReference>
<dbReference type="Gene3D" id="3.20.20.80">
    <property type="entry name" value="Glycosidases"/>
    <property type="match status" value="1"/>
</dbReference>
<comment type="cofactor">
    <cofactor evidence="1">
        <name>Ca(2+)</name>
        <dbReference type="ChEBI" id="CHEBI:29108"/>
    </cofactor>
</comment>
<keyword evidence="6" id="KW-0326">Glycosidase</keyword>
<dbReference type="Pfam" id="PF09154">
    <property type="entry name" value="Alpha-amy_C_pro"/>
    <property type="match status" value="1"/>
</dbReference>
<evidence type="ECO:0000256" key="5">
    <source>
        <dbReference type="ARBA" id="ARBA00023277"/>
    </source>
</evidence>
<dbReference type="InterPro" id="IPR013776">
    <property type="entry name" value="A-amylase_thermo"/>
</dbReference>
<evidence type="ECO:0000313" key="9">
    <source>
        <dbReference type="Proteomes" id="UP001470230"/>
    </source>
</evidence>
<comment type="caution">
    <text evidence="8">The sequence shown here is derived from an EMBL/GenBank/DDBJ whole genome shotgun (WGS) entry which is preliminary data.</text>
</comment>
<reference evidence="8 9" key="1">
    <citation type="submission" date="2024-04" db="EMBL/GenBank/DDBJ databases">
        <title>Tritrichomonas musculus Genome.</title>
        <authorList>
            <person name="Alves-Ferreira E."/>
            <person name="Grigg M."/>
            <person name="Lorenzi H."/>
            <person name="Galac M."/>
        </authorList>
    </citation>
    <scope>NUCLEOTIDE SEQUENCE [LARGE SCALE GENOMIC DNA]</scope>
    <source>
        <strain evidence="8 9">EAF2021</strain>
    </source>
</reference>
<evidence type="ECO:0000256" key="2">
    <source>
        <dbReference type="ARBA" id="ARBA00008061"/>
    </source>
</evidence>
<dbReference type="NCBIfam" id="NF006968">
    <property type="entry name" value="PRK09441.1-1"/>
    <property type="match status" value="1"/>
</dbReference>
<evidence type="ECO:0000259" key="7">
    <source>
        <dbReference type="SMART" id="SM00642"/>
    </source>
</evidence>
<dbReference type="InterPro" id="IPR015237">
    <property type="entry name" value="Alpha-amylase_C_pro"/>
</dbReference>
<dbReference type="Gene3D" id="2.60.40.1180">
    <property type="entry name" value="Golgi alpha-mannosidase II"/>
    <property type="match status" value="1"/>
</dbReference>
<dbReference type="PANTHER" id="PTHR43447">
    <property type="entry name" value="ALPHA-AMYLASE"/>
    <property type="match status" value="1"/>
</dbReference>
<dbReference type="InterPro" id="IPR013780">
    <property type="entry name" value="Glyco_hydro_b"/>
</dbReference>
<dbReference type="SMART" id="SM00642">
    <property type="entry name" value="Aamy"/>
    <property type="match status" value="1"/>
</dbReference>
<evidence type="ECO:0000313" key="8">
    <source>
        <dbReference type="EMBL" id="KAK8881316.1"/>
    </source>
</evidence>
<name>A0ABR2JSB5_9EUKA</name>